<protein>
    <recommendedName>
        <fullName evidence="6">G-protein coupled receptors family 1 profile domain-containing protein</fullName>
    </recommendedName>
</protein>
<name>E3MFU4_CAERE</name>
<comment type="subcellular location">
    <subcellularLocation>
        <location evidence="1">Membrane</location>
    </subcellularLocation>
</comment>
<dbReference type="GO" id="GO:0008528">
    <property type="term" value="F:G protein-coupled peptide receptor activity"/>
    <property type="evidence" value="ECO:0007669"/>
    <property type="project" value="InterPro"/>
</dbReference>
<evidence type="ECO:0000259" key="6">
    <source>
        <dbReference type="PROSITE" id="PS50262"/>
    </source>
</evidence>
<dbReference type="PANTHER" id="PTHR22751">
    <property type="entry name" value="G-PROTEIN COUPLED RECEPTOR-RELATED"/>
    <property type="match status" value="1"/>
</dbReference>
<dbReference type="InParanoid" id="E3MFU4"/>
<dbReference type="AlphaFoldDB" id="E3MFU4"/>
<reference evidence="7" key="1">
    <citation type="submission" date="2007-07" db="EMBL/GenBank/DDBJ databases">
        <title>PCAP assembly of the Caenorhabditis remanei genome.</title>
        <authorList>
            <consortium name="The Caenorhabditis remanei Sequencing Consortium"/>
            <person name="Wilson R.K."/>
        </authorList>
    </citation>
    <scope>NUCLEOTIDE SEQUENCE [LARGE SCALE GENOMIC DNA]</scope>
    <source>
        <strain evidence="7">PB4641</strain>
    </source>
</reference>
<dbReference type="eggNOG" id="ENOG502TFE1">
    <property type="taxonomic scope" value="Eukaryota"/>
</dbReference>
<dbReference type="EMBL" id="DS268442">
    <property type="protein sequence ID" value="EFP01248.1"/>
    <property type="molecule type" value="Genomic_DNA"/>
</dbReference>
<organism evidence="8">
    <name type="scientific">Caenorhabditis remanei</name>
    <name type="common">Caenorhabditis vulgaris</name>
    <dbReference type="NCBI Taxonomy" id="31234"/>
    <lineage>
        <taxon>Eukaryota</taxon>
        <taxon>Metazoa</taxon>
        <taxon>Ecdysozoa</taxon>
        <taxon>Nematoda</taxon>
        <taxon>Chromadorea</taxon>
        <taxon>Rhabditida</taxon>
        <taxon>Rhabditina</taxon>
        <taxon>Rhabditomorpha</taxon>
        <taxon>Rhabditoidea</taxon>
        <taxon>Rhabditidae</taxon>
        <taxon>Peloderinae</taxon>
        <taxon>Caenorhabditis</taxon>
    </lineage>
</organism>
<proteinExistence type="predicted"/>
<evidence type="ECO:0000256" key="2">
    <source>
        <dbReference type="ARBA" id="ARBA00022692"/>
    </source>
</evidence>
<dbReference type="SUPFAM" id="SSF81321">
    <property type="entry name" value="Family A G protein-coupled receptor-like"/>
    <property type="match status" value="1"/>
</dbReference>
<dbReference type="CDD" id="cd14978">
    <property type="entry name" value="7tmA_FMRFamide_R-like"/>
    <property type="match status" value="1"/>
</dbReference>
<evidence type="ECO:0000313" key="7">
    <source>
        <dbReference type="EMBL" id="EFP01248.1"/>
    </source>
</evidence>
<dbReference type="Proteomes" id="UP000008281">
    <property type="component" value="Unassembled WGS sequence"/>
</dbReference>
<evidence type="ECO:0000256" key="5">
    <source>
        <dbReference type="SAM" id="Phobius"/>
    </source>
</evidence>
<dbReference type="HOGENOM" id="CLU_043715_1_0_1"/>
<feature type="transmembrane region" description="Helical" evidence="5">
    <location>
        <begin position="166"/>
        <end position="184"/>
    </location>
</feature>
<keyword evidence="3 5" id="KW-1133">Transmembrane helix</keyword>
<dbReference type="Pfam" id="PF10324">
    <property type="entry name" value="7TM_GPCR_Srw"/>
    <property type="match status" value="1"/>
</dbReference>
<evidence type="ECO:0000313" key="8">
    <source>
        <dbReference type="Proteomes" id="UP000008281"/>
    </source>
</evidence>
<sequence>MAADNNEVTWMSCESFFPNYNGWTLKLICFLYDDFYDFVNDHLQKNGVHVAAVCILINIFHIIVLTQKSMRTSSIYVLLAAVAFMDICSLSYDVHVEIVNFFKVMTVCYSKETDYRILVINNIMDTIRNFARRCSTWLSLSIAVIRTIVIKYPMNPKVEILSQPKAGFFTIIGVLFLCFPIQILDSYRYEIEFTDPHYKCSQDLLKAEFLFYQNIKSLSFPSNNKKLYTFYKITDALLSKIIPCIAFPVVTLFLILKIRKANIQRQKLESSSETKKSKNTSKLVLCLTLPFFIAELPLGIVFWMSQSDIFVEEERFYFILEAFEKCFSFILSATTATHMIICVFMSSQYRESLISVLQCGFASQSFANVHVPKHLCTTLQNSAVLFKEGTAPLLWPPCPVKQNRKQKPLDFSRQFLSFFTHIQFIDLKSRQRLASKMRDYKEWRKKANARQKEANRVIRDAFHQLRMVLPWKNNDGVPTRRMILWRAIE</sequence>
<evidence type="ECO:0000256" key="3">
    <source>
        <dbReference type="ARBA" id="ARBA00022989"/>
    </source>
</evidence>
<keyword evidence="4 5" id="KW-0472">Membrane</keyword>
<evidence type="ECO:0000256" key="1">
    <source>
        <dbReference type="ARBA" id="ARBA00004370"/>
    </source>
</evidence>
<keyword evidence="2 5" id="KW-0812">Transmembrane</keyword>
<dbReference type="PANTHER" id="PTHR22751:SF288">
    <property type="entry name" value="G-PROTEIN COUPLED RECEPTORS FAMILY 1 PROFILE DOMAIN-CONTAINING PROTEIN"/>
    <property type="match status" value="1"/>
</dbReference>
<dbReference type="Gene3D" id="1.20.1070.10">
    <property type="entry name" value="Rhodopsin 7-helix transmembrane proteins"/>
    <property type="match status" value="1"/>
</dbReference>
<dbReference type="PROSITE" id="PS50262">
    <property type="entry name" value="G_PROTEIN_RECEP_F1_2"/>
    <property type="match status" value="1"/>
</dbReference>
<gene>
    <name evidence="7" type="ORF">CRE_24408</name>
</gene>
<evidence type="ECO:0000256" key="4">
    <source>
        <dbReference type="ARBA" id="ARBA00023136"/>
    </source>
</evidence>
<feature type="transmembrane region" description="Helical" evidence="5">
    <location>
        <begin position="283"/>
        <end position="304"/>
    </location>
</feature>
<dbReference type="STRING" id="31234.E3MFU4"/>
<dbReference type="InterPro" id="IPR019427">
    <property type="entry name" value="7TM_GPCR_serpentine_rcpt_Srw"/>
</dbReference>
<feature type="transmembrane region" description="Helical" evidence="5">
    <location>
        <begin position="237"/>
        <end position="256"/>
    </location>
</feature>
<keyword evidence="8" id="KW-1185">Reference proteome</keyword>
<feature type="transmembrane region" description="Helical" evidence="5">
    <location>
        <begin position="47"/>
        <end position="66"/>
    </location>
</feature>
<feature type="domain" description="G-protein coupled receptors family 1 profile" evidence="6">
    <location>
        <begin position="57"/>
        <end position="342"/>
    </location>
</feature>
<accession>E3MFU4</accession>
<dbReference type="InterPro" id="IPR017452">
    <property type="entry name" value="GPCR_Rhodpsn_7TM"/>
</dbReference>
<dbReference type="OrthoDB" id="5864054at2759"/>
<dbReference type="GO" id="GO:0016020">
    <property type="term" value="C:membrane"/>
    <property type="evidence" value="ECO:0007669"/>
    <property type="project" value="UniProtKB-SubCell"/>
</dbReference>